<dbReference type="GO" id="GO:0006790">
    <property type="term" value="P:sulfur compound metabolic process"/>
    <property type="evidence" value="ECO:0007669"/>
    <property type="project" value="TreeGrafter"/>
</dbReference>
<proteinExistence type="inferred from homology"/>
<comment type="similarity">
    <text evidence="1">Belongs to the TfdA dioxygenase family.</text>
</comment>
<evidence type="ECO:0000259" key="6">
    <source>
        <dbReference type="Pfam" id="PF02668"/>
    </source>
</evidence>
<keyword evidence="2" id="KW-0479">Metal-binding</keyword>
<organism evidence="7">
    <name type="scientific">freshwater metagenome</name>
    <dbReference type="NCBI Taxonomy" id="449393"/>
    <lineage>
        <taxon>unclassified sequences</taxon>
        <taxon>metagenomes</taxon>
        <taxon>ecological metagenomes</taxon>
    </lineage>
</organism>
<keyword evidence="5" id="KW-0408">Iron</keyword>
<evidence type="ECO:0000256" key="2">
    <source>
        <dbReference type="ARBA" id="ARBA00022723"/>
    </source>
</evidence>
<dbReference type="GO" id="GO:0000908">
    <property type="term" value="F:taurine dioxygenase activity"/>
    <property type="evidence" value="ECO:0007669"/>
    <property type="project" value="TreeGrafter"/>
</dbReference>
<feature type="domain" description="TauD/TfdA-like" evidence="6">
    <location>
        <begin position="11"/>
        <end position="283"/>
    </location>
</feature>
<dbReference type="Pfam" id="PF02668">
    <property type="entry name" value="TauD"/>
    <property type="match status" value="1"/>
</dbReference>
<accession>A0A6J7VF98</accession>
<dbReference type="AlphaFoldDB" id="A0A6J7VF98"/>
<dbReference type="PANTHER" id="PTHR30468:SF1">
    <property type="entry name" value="ALPHA-KETOGLUTARATE-DEPENDENT SULFONATE DIOXYGENASE"/>
    <property type="match status" value="1"/>
</dbReference>
<protein>
    <submittedName>
        <fullName evidence="7">Unannotated protein</fullName>
    </submittedName>
</protein>
<dbReference type="GO" id="GO:0005737">
    <property type="term" value="C:cytoplasm"/>
    <property type="evidence" value="ECO:0007669"/>
    <property type="project" value="TreeGrafter"/>
</dbReference>
<evidence type="ECO:0000313" key="7">
    <source>
        <dbReference type="EMBL" id="CAB5076309.1"/>
    </source>
</evidence>
<keyword evidence="4" id="KW-0560">Oxidoreductase</keyword>
<dbReference type="PANTHER" id="PTHR30468">
    <property type="entry name" value="ALPHA-KETOGLUTARATE-DEPENDENT SULFONATE DIOXYGENASE"/>
    <property type="match status" value="1"/>
</dbReference>
<dbReference type="Gene3D" id="3.60.130.10">
    <property type="entry name" value="Clavaminate synthase-like"/>
    <property type="match status" value="1"/>
</dbReference>
<evidence type="ECO:0000256" key="4">
    <source>
        <dbReference type="ARBA" id="ARBA00023002"/>
    </source>
</evidence>
<reference evidence="7" key="1">
    <citation type="submission" date="2020-05" db="EMBL/GenBank/DDBJ databases">
        <authorList>
            <person name="Chiriac C."/>
            <person name="Salcher M."/>
            <person name="Ghai R."/>
            <person name="Kavagutti S V."/>
        </authorList>
    </citation>
    <scope>NUCLEOTIDE SEQUENCE</scope>
</reference>
<dbReference type="InterPro" id="IPR051323">
    <property type="entry name" value="AtsK-like"/>
</dbReference>
<keyword evidence="3" id="KW-0223">Dioxygenase</keyword>
<dbReference type="InterPro" id="IPR042098">
    <property type="entry name" value="TauD-like_sf"/>
</dbReference>
<dbReference type="SUPFAM" id="SSF51197">
    <property type="entry name" value="Clavaminate synthase-like"/>
    <property type="match status" value="1"/>
</dbReference>
<name>A0A6J7VF98_9ZZZZ</name>
<evidence type="ECO:0000256" key="1">
    <source>
        <dbReference type="ARBA" id="ARBA00005896"/>
    </source>
</evidence>
<sequence length="290" mass="31557">MSTINVVPSSAPLGVEIQGVDLGANPGPASIQAIKDALHKYKVVVLRKQAITPDQQIAFSANFGTLEPHVLPQYLVPGYKDLVRVSNVLDDEGQPIGMIDAGRVWHSDGHFLAKPNMYSMLCALEVPHDDAGNPLGATQFANSANAYQRLGPAMRERLGKLRSINSLSGVYASLHRAGAAKQRAPLTEAQKREVEHPVIRTHPVTGEKCVYVSKAATLRILGLSEEESGALIDELSELIVRDDNVYTHRWAVGDVLIWDNCTTQHLAIGDYALPQRRLMHRTTVGGSATF</sequence>
<evidence type="ECO:0000256" key="5">
    <source>
        <dbReference type="ARBA" id="ARBA00023004"/>
    </source>
</evidence>
<evidence type="ECO:0000256" key="3">
    <source>
        <dbReference type="ARBA" id="ARBA00022964"/>
    </source>
</evidence>
<gene>
    <name evidence="7" type="ORF">UFOPK4404_01444</name>
</gene>
<dbReference type="InterPro" id="IPR003819">
    <property type="entry name" value="TauD/TfdA-like"/>
</dbReference>
<dbReference type="EMBL" id="CAFBQY010000024">
    <property type="protein sequence ID" value="CAB5076309.1"/>
    <property type="molecule type" value="Genomic_DNA"/>
</dbReference>
<dbReference type="GO" id="GO:0046872">
    <property type="term" value="F:metal ion binding"/>
    <property type="evidence" value="ECO:0007669"/>
    <property type="project" value="UniProtKB-KW"/>
</dbReference>